<gene>
    <name evidence="3" type="primary">tpd2</name>
    <name evidence="3" type="ORF">AArcS_1935</name>
</gene>
<feature type="domain" description="DUF7350" evidence="2">
    <location>
        <begin position="244"/>
        <end position="366"/>
    </location>
</feature>
<dbReference type="Pfam" id="PF24041">
    <property type="entry name" value="DUF7350"/>
    <property type="match status" value="1"/>
</dbReference>
<keyword evidence="4" id="KW-1185">Reference proteome</keyword>
<proteinExistence type="predicted"/>
<dbReference type="AlphaFoldDB" id="A0A897MRT9"/>
<dbReference type="PROSITE" id="PS51257">
    <property type="entry name" value="PROKAR_LIPOPROTEIN"/>
    <property type="match status" value="1"/>
</dbReference>
<dbReference type="InterPro" id="IPR038482">
    <property type="entry name" value="Tp34-type_sf"/>
</dbReference>
<evidence type="ECO:0000259" key="2">
    <source>
        <dbReference type="Pfam" id="PF24041"/>
    </source>
</evidence>
<name>A0A897MRT9_9EURY</name>
<dbReference type="Proteomes" id="UP000663586">
    <property type="component" value="Chromosome"/>
</dbReference>
<evidence type="ECO:0000313" key="4">
    <source>
        <dbReference type="Proteomes" id="UP000663586"/>
    </source>
</evidence>
<reference evidence="3" key="1">
    <citation type="submission" date="2020-11" db="EMBL/GenBank/DDBJ databases">
        <title>Carbohydrate-dependent, anaerobic sulfur respiration: A novel catabolism in halophilic archaea.</title>
        <authorList>
            <person name="Sorokin D.Y."/>
            <person name="Messina E."/>
            <person name="Smedile F."/>
            <person name="La Cono V."/>
            <person name="Hallsworth J.E."/>
            <person name="Yakimov M.M."/>
        </authorList>
    </citation>
    <scope>NUCLEOTIDE SEQUENCE</scope>
    <source>
        <strain evidence="3">AArc-S</strain>
    </source>
</reference>
<accession>A0A897MRT9</accession>
<dbReference type="EMBL" id="CP064786">
    <property type="protein sequence ID" value="QSG03142.1"/>
    <property type="molecule type" value="Genomic_DNA"/>
</dbReference>
<evidence type="ECO:0000256" key="1">
    <source>
        <dbReference type="SAM" id="MobiDB-lite"/>
    </source>
</evidence>
<dbReference type="KEGG" id="hara:AArcS_1935"/>
<dbReference type="Gene3D" id="2.60.40.2480">
    <property type="entry name" value="Periplasmic metal-binding protein Tp34-type"/>
    <property type="match status" value="1"/>
</dbReference>
<dbReference type="RefSeq" id="WP_238477203.1">
    <property type="nucleotide sequence ID" value="NZ_CP064786.1"/>
</dbReference>
<evidence type="ECO:0000313" key="3">
    <source>
        <dbReference type="EMBL" id="QSG03142.1"/>
    </source>
</evidence>
<sequence length="370" mass="40850">MNRRTLLQSGAAISGAVLAGCLDTFETESVWQSVPVVEDRPDAVYIPAGVEEMATYGIAHSGDYGFALHYTFPHRFYNVTSSGMDRVDVQESDAMHLMVTVWDRETETVLPTELQLDLYSEGALETSLRPWAMISQRMGFHYGDNVQLDSEGGYTAEIQAAPIEAQPVGELEGLFQDGTTVEIDFEYTVDDIYDLSFEEFDEDERGRRAAVPLMQHDDHGDHDGHDEHDGHDMQVPVSTVPEPESLPGRLLGTESSGDADIVVSLIESSSRFHEGAYLLVSPRTPYNRIPLPEMSITATGYQDGEAAFSDEPLAAALDHDVDYHYGLAVDSLDTIETLQLDIASDPRVSRHDGYETAFLDMGSVEFSVPE</sequence>
<feature type="compositionally biased region" description="Basic and acidic residues" evidence="1">
    <location>
        <begin position="215"/>
        <end position="232"/>
    </location>
</feature>
<protein>
    <recommendedName>
        <fullName evidence="2">DUF7350 domain-containing protein</fullName>
    </recommendedName>
</protein>
<feature type="region of interest" description="Disordered" evidence="1">
    <location>
        <begin position="215"/>
        <end position="235"/>
    </location>
</feature>
<organism evidence="3 4">
    <name type="scientific">Natranaeroarchaeum sulfidigenes</name>
    <dbReference type="NCBI Taxonomy" id="2784880"/>
    <lineage>
        <taxon>Archaea</taxon>
        <taxon>Methanobacteriati</taxon>
        <taxon>Methanobacteriota</taxon>
        <taxon>Stenosarchaea group</taxon>
        <taxon>Halobacteria</taxon>
        <taxon>Halobacteriales</taxon>
        <taxon>Natronoarchaeaceae</taxon>
        <taxon>Natranaeroarchaeum</taxon>
    </lineage>
</organism>
<dbReference type="InterPro" id="IPR055774">
    <property type="entry name" value="DUF7350"/>
</dbReference>
<dbReference type="GeneID" id="70685310"/>